<evidence type="ECO:0000313" key="2">
    <source>
        <dbReference type="EMBL" id="KAL1836164.1"/>
    </source>
</evidence>
<dbReference type="Proteomes" id="UP001586593">
    <property type="component" value="Unassembled WGS sequence"/>
</dbReference>
<dbReference type="InterPro" id="IPR013785">
    <property type="entry name" value="Aldolase_TIM"/>
</dbReference>
<feature type="region of interest" description="Disordered" evidence="1">
    <location>
        <begin position="1"/>
        <end position="90"/>
    </location>
</feature>
<dbReference type="Gene3D" id="3.20.20.70">
    <property type="entry name" value="Aldolase class I"/>
    <property type="match status" value="1"/>
</dbReference>
<evidence type="ECO:0000256" key="1">
    <source>
        <dbReference type="SAM" id="MobiDB-lite"/>
    </source>
</evidence>
<organism evidence="2 3">
    <name type="scientific">Phialemonium thermophilum</name>
    <dbReference type="NCBI Taxonomy" id="223376"/>
    <lineage>
        <taxon>Eukaryota</taxon>
        <taxon>Fungi</taxon>
        <taxon>Dikarya</taxon>
        <taxon>Ascomycota</taxon>
        <taxon>Pezizomycotina</taxon>
        <taxon>Sordariomycetes</taxon>
        <taxon>Sordariomycetidae</taxon>
        <taxon>Cephalothecales</taxon>
        <taxon>Cephalothecaceae</taxon>
        <taxon>Phialemonium</taxon>
    </lineage>
</organism>
<comment type="caution">
    <text evidence="2">The sequence shown here is derived from an EMBL/GenBank/DDBJ whole genome shotgun (WGS) entry which is preliminary data.</text>
</comment>
<evidence type="ECO:0008006" key="4">
    <source>
        <dbReference type="Google" id="ProtNLM"/>
    </source>
</evidence>
<gene>
    <name evidence="2" type="ORF">VTK73DRAFT_5185</name>
</gene>
<reference evidence="2 3" key="1">
    <citation type="journal article" date="2024" name="Commun. Biol.">
        <title>Comparative genomic analysis of thermophilic fungi reveals convergent evolutionary adaptations and gene losses.</title>
        <authorList>
            <person name="Steindorff A.S."/>
            <person name="Aguilar-Pontes M.V."/>
            <person name="Robinson A.J."/>
            <person name="Andreopoulos B."/>
            <person name="LaButti K."/>
            <person name="Kuo A."/>
            <person name="Mondo S."/>
            <person name="Riley R."/>
            <person name="Otillar R."/>
            <person name="Haridas S."/>
            <person name="Lipzen A."/>
            <person name="Grimwood J."/>
            <person name="Schmutz J."/>
            <person name="Clum A."/>
            <person name="Reid I.D."/>
            <person name="Moisan M.C."/>
            <person name="Butler G."/>
            <person name="Nguyen T.T.M."/>
            <person name="Dewar K."/>
            <person name="Conant G."/>
            <person name="Drula E."/>
            <person name="Henrissat B."/>
            <person name="Hansel C."/>
            <person name="Singer S."/>
            <person name="Hutchinson M.I."/>
            <person name="de Vries R.P."/>
            <person name="Natvig D.O."/>
            <person name="Powell A.J."/>
            <person name="Tsang A."/>
            <person name="Grigoriev I.V."/>
        </authorList>
    </citation>
    <scope>NUCLEOTIDE SEQUENCE [LARGE SCALE GENOMIC DNA]</scope>
    <source>
        <strain evidence="2 3">ATCC 24622</strain>
    </source>
</reference>
<name>A0ABR3V314_9PEZI</name>
<accession>A0ABR3V314</accession>
<proteinExistence type="predicted"/>
<sequence>MPHSDQVRVCQSNRSMARDRRTSGPLAPQGIQGLRSRGMTRKPRAESSRVPTDTRSTPCRPAPCRSSRPTPRHTPTRARSNPSWSSPGASRIPVLLPGPCATPRLGLHAPCMANIPSHFFPEELFAMAEMGCQHITVSAANLKKLVETPDTLPPVTRPKPAHPYAGFAVPERLRALLSTDPLAGPHWDGVKATLGQVDYVADNGARLDQFIQSDPVVSKRFADAEQLFLAAENEARQAIEKEIAAAGLH</sequence>
<evidence type="ECO:0000313" key="3">
    <source>
        <dbReference type="Proteomes" id="UP001586593"/>
    </source>
</evidence>
<protein>
    <recommendedName>
        <fullName evidence="4">Transaldolase</fullName>
    </recommendedName>
</protein>
<feature type="compositionally biased region" description="Low complexity" evidence="1">
    <location>
        <begin position="54"/>
        <end position="69"/>
    </location>
</feature>
<keyword evidence="3" id="KW-1185">Reference proteome</keyword>
<dbReference type="EMBL" id="JAZHXJ010002901">
    <property type="protein sequence ID" value="KAL1836164.1"/>
    <property type="molecule type" value="Genomic_DNA"/>
</dbReference>